<dbReference type="InterPro" id="IPR011417">
    <property type="entry name" value="ANTH_dom"/>
</dbReference>
<dbReference type="SUPFAM" id="SSF89009">
    <property type="entry name" value="GAT-like domain"/>
    <property type="match status" value="1"/>
</dbReference>
<dbReference type="SMART" id="SM00273">
    <property type="entry name" value="ENTH"/>
    <property type="match status" value="1"/>
</dbReference>
<protein>
    <recommendedName>
        <fullName evidence="9">ENTH domain-containing protein</fullName>
    </recommendedName>
</protein>
<dbReference type="Pfam" id="PF07651">
    <property type="entry name" value="ANTH"/>
    <property type="match status" value="1"/>
</dbReference>
<keyword evidence="5" id="KW-0333">Golgi apparatus</keyword>
<evidence type="ECO:0000256" key="3">
    <source>
        <dbReference type="ARBA" id="ARBA00004600"/>
    </source>
</evidence>
<organism evidence="10 11">
    <name type="scientific">Daucus carota subsp. sativus</name>
    <name type="common">Carrot</name>
    <dbReference type="NCBI Taxonomy" id="79200"/>
    <lineage>
        <taxon>Eukaryota</taxon>
        <taxon>Viridiplantae</taxon>
        <taxon>Streptophyta</taxon>
        <taxon>Embryophyta</taxon>
        <taxon>Tracheophyta</taxon>
        <taxon>Spermatophyta</taxon>
        <taxon>Magnoliopsida</taxon>
        <taxon>eudicotyledons</taxon>
        <taxon>Gunneridae</taxon>
        <taxon>Pentapetalae</taxon>
        <taxon>asterids</taxon>
        <taxon>campanulids</taxon>
        <taxon>Apiales</taxon>
        <taxon>Apiaceae</taxon>
        <taxon>Apioideae</taxon>
        <taxon>Scandiceae</taxon>
        <taxon>Daucinae</taxon>
        <taxon>Daucus</taxon>
        <taxon>Daucus sect. Daucus</taxon>
    </lineage>
</organism>
<reference evidence="10" key="1">
    <citation type="journal article" date="2016" name="Nat. Genet.">
        <title>A high-quality carrot genome assembly provides new insights into carotenoid accumulation and asterid genome evolution.</title>
        <authorList>
            <person name="Iorizzo M."/>
            <person name="Ellison S."/>
            <person name="Senalik D."/>
            <person name="Zeng P."/>
            <person name="Satapoomin P."/>
            <person name="Huang J."/>
            <person name="Bowman M."/>
            <person name="Iovene M."/>
            <person name="Sanseverino W."/>
            <person name="Cavagnaro P."/>
            <person name="Yildiz M."/>
            <person name="Macko-Podgorni A."/>
            <person name="Moranska E."/>
            <person name="Grzebelus E."/>
            <person name="Grzebelus D."/>
            <person name="Ashrafi H."/>
            <person name="Zheng Z."/>
            <person name="Cheng S."/>
            <person name="Spooner D."/>
            <person name="Van Deynze A."/>
            <person name="Simon P."/>
        </authorList>
    </citation>
    <scope>NUCLEOTIDE SEQUENCE</scope>
    <source>
        <tissue evidence="10">Leaf</tissue>
    </source>
</reference>
<accession>A0AAF0XKK2</accession>
<dbReference type="GO" id="GO:0030136">
    <property type="term" value="C:clathrin-coated vesicle"/>
    <property type="evidence" value="ECO:0007669"/>
    <property type="project" value="UniProtKB-SubCell"/>
</dbReference>
<reference evidence="10" key="2">
    <citation type="submission" date="2022-03" db="EMBL/GenBank/DDBJ databases">
        <title>Draft title - Genomic analysis of global carrot germplasm unveils the trajectory of domestication and the origin of high carotenoid orange carrot.</title>
        <authorList>
            <person name="Iorizzo M."/>
            <person name="Ellison S."/>
            <person name="Senalik D."/>
            <person name="Macko-Podgorni A."/>
            <person name="Grzebelus D."/>
            <person name="Bostan H."/>
            <person name="Rolling W."/>
            <person name="Curaba J."/>
            <person name="Simon P."/>
        </authorList>
    </citation>
    <scope>NUCLEOTIDE SEQUENCE</scope>
    <source>
        <tissue evidence="10">Leaf</tissue>
    </source>
</reference>
<dbReference type="AlphaFoldDB" id="A0AAF0XKK2"/>
<dbReference type="PANTHER" id="PTHR22951">
    <property type="entry name" value="CLATHRIN ASSEMBLY PROTEIN"/>
    <property type="match status" value="1"/>
</dbReference>
<dbReference type="InterPro" id="IPR045192">
    <property type="entry name" value="AP180-like"/>
</dbReference>
<dbReference type="PROSITE" id="PS50942">
    <property type="entry name" value="ENTH"/>
    <property type="match status" value="1"/>
</dbReference>
<dbReference type="GO" id="GO:0048268">
    <property type="term" value="P:clathrin coat assembly"/>
    <property type="evidence" value="ECO:0007669"/>
    <property type="project" value="InterPro"/>
</dbReference>
<dbReference type="Gene3D" id="1.25.40.90">
    <property type="match status" value="1"/>
</dbReference>
<evidence type="ECO:0000256" key="7">
    <source>
        <dbReference type="ARBA" id="ARBA00023176"/>
    </source>
</evidence>
<dbReference type="GO" id="GO:0005905">
    <property type="term" value="C:clathrin-coated pit"/>
    <property type="evidence" value="ECO:0007669"/>
    <property type="project" value="UniProtKB-SubCell"/>
</dbReference>
<comment type="subcellular location">
    <subcellularLocation>
        <location evidence="1">Cytoplasmic vesicle</location>
        <location evidence="1">Clathrin-coated vesicle</location>
    </subcellularLocation>
    <subcellularLocation>
        <location evidence="2">Golgi apparatus</location>
    </subcellularLocation>
    <subcellularLocation>
        <location evidence="3">Membrane</location>
        <location evidence="3">Clathrin-coated pit</location>
    </subcellularLocation>
</comment>
<dbReference type="InterPro" id="IPR014712">
    <property type="entry name" value="ANTH_dom_sf"/>
</dbReference>
<evidence type="ECO:0000256" key="1">
    <source>
        <dbReference type="ARBA" id="ARBA00004132"/>
    </source>
</evidence>
<keyword evidence="11" id="KW-1185">Reference proteome</keyword>
<evidence type="ECO:0000256" key="6">
    <source>
        <dbReference type="ARBA" id="ARBA00023136"/>
    </source>
</evidence>
<evidence type="ECO:0000313" key="11">
    <source>
        <dbReference type="Proteomes" id="UP000077755"/>
    </source>
</evidence>
<dbReference type="GO" id="GO:0032050">
    <property type="term" value="F:clathrin heavy chain binding"/>
    <property type="evidence" value="ECO:0007669"/>
    <property type="project" value="TreeGrafter"/>
</dbReference>
<dbReference type="PANTHER" id="PTHR22951:SF97">
    <property type="entry name" value="ENTH DOMAIN-CONTAINING PROTEIN"/>
    <property type="match status" value="1"/>
</dbReference>
<dbReference type="GO" id="GO:0005545">
    <property type="term" value="F:1-phosphatidylinositol binding"/>
    <property type="evidence" value="ECO:0007669"/>
    <property type="project" value="InterPro"/>
</dbReference>
<keyword evidence="8" id="KW-0968">Cytoplasmic vesicle</keyword>
<dbReference type="Proteomes" id="UP000077755">
    <property type="component" value="Chromosome 7"/>
</dbReference>
<dbReference type="Gene3D" id="1.20.58.150">
    <property type="entry name" value="ANTH domain"/>
    <property type="match status" value="1"/>
</dbReference>
<dbReference type="InterPro" id="IPR048050">
    <property type="entry name" value="ANTH_N_plant"/>
</dbReference>
<dbReference type="SUPFAM" id="SSF48464">
    <property type="entry name" value="ENTH/VHS domain"/>
    <property type="match status" value="1"/>
</dbReference>
<feature type="domain" description="ENTH" evidence="9">
    <location>
        <begin position="29"/>
        <end position="165"/>
    </location>
</feature>
<gene>
    <name evidence="10" type="ORF">DCAR_0729191</name>
</gene>
<evidence type="ECO:0000256" key="4">
    <source>
        <dbReference type="ARBA" id="ARBA00022583"/>
    </source>
</evidence>
<evidence type="ECO:0000313" key="10">
    <source>
        <dbReference type="EMBL" id="WOH09733.1"/>
    </source>
</evidence>
<dbReference type="EMBL" id="CP093349">
    <property type="protein sequence ID" value="WOH09733.1"/>
    <property type="molecule type" value="Genomic_DNA"/>
</dbReference>
<evidence type="ECO:0000256" key="2">
    <source>
        <dbReference type="ARBA" id="ARBA00004555"/>
    </source>
</evidence>
<dbReference type="GO" id="GO:0006900">
    <property type="term" value="P:vesicle budding from membrane"/>
    <property type="evidence" value="ECO:0007669"/>
    <property type="project" value="TreeGrafter"/>
</dbReference>
<keyword evidence="6" id="KW-0472">Membrane</keyword>
<dbReference type="GO" id="GO:0000149">
    <property type="term" value="F:SNARE binding"/>
    <property type="evidence" value="ECO:0007669"/>
    <property type="project" value="TreeGrafter"/>
</dbReference>
<dbReference type="GO" id="GO:0005546">
    <property type="term" value="F:phosphatidylinositol-4,5-bisphosphate binding"/>
    <property type="evidence" value="ECO:0007669"/>
    <property type="project" value="TreeGrafter"/>
</dbReference>
<dbReference type="InterPro" id="IPR008942">
    <property type="entry name" value="ENTH_VHS"/>
</dbReference>
<dbReference type="CDD" id="cd03564">
    <property type="entry name" value="ANTH_N"/>
    <property type="match status" value="1"/>
</dbReference>
<dbReference type="GO" id="GO:0072583">
    <property type="term" value="P:clathrin-dependent endocytosis"/>
    <property type="evidence" value="ECO:0007669"/>
    <property type="project" value="InterPro"/>
</dbReference>
<dbReference type="GO" id="GO:0005794">
    <property type="term" value="C:Golgi apparatus"/>
    <property type="evidence" value="ECO:0007669"/>
    <property type="project" value="UniProtKB-SubCell"/>
</dbReference>
<evidence type="ECO:0000256" key="5">
    <source>
        <dbReference type="ARBA" id="ARBA00023034"/>
    </source>
</evidence>
<proteinExistence type="predicted"/>
<keyword evidence="4" id="KW-0254">Endocytosis</keyword>
<keyword evidence="7" id="KW-0168">Coated pit</keyword>
<dbReference type="InterPro" id="IPR013809">
    <property type="entry name" value="ENTH"/>
</dbReference>
<name>A0AAF0XKK2_DAUCS</name>
<evidence type="ECO:0000259" key="9">
    <source>
        <dbReference type="PROSITE" id="PS50942"/>
    </source>
</evidence>
<evidence type="ECO:0000256" key="8">
    <source>
        <dbReference type="ARBA" id="ARBA00023329"/>
    </source>
</evidence>
<sequence>MEAGNNGSHHFRKALLGALKDSTKVGLAKVNSENKELDIAVVKATNHFEVPPKEKHVRTIFEALSRPKSGFAYCMHSLARRLARTSTWTVALKTLIIIHRALREMVPPIHQELVSYSQSRVLVLNMSRFTDESTPDAWYYSSWVRHYALYLEERLESFRILNYDVVKDDSRTKTLGIPELLVQLPALQELLFRLLDCQPDKVTRYKSLIQYALSIVAAESVHIYEAISVGNFKLLEKFFKMRRQDAIRSLEIYRKATAQAKNLSEFFEVCQGLEFGSGQMYIKIDDAPASFVNAMIEYVKEAPQSPVLSKKWKPISLPPSLGLFFDLDDFTQDSSQIYDGSALSPKNPDTDYQPSLFTFPSPSNSPSWKRQLVATPSTSGISVDGSEMAVGLDRLALDSLYDTEVAAANDNGS</sequence>